<dbReference type="AlphaFoldDB" id="A0A6J6GJS5"/>
<evidence type="ECO:0000259" key="1">
    <source>
        <dbReference type="PROSITE" id="PS51084"/>
    </source>
</evidence>
<dbReference type="GO" id="GO:0003824">
    <property type="term" value="F:catalytic activity"/>
    <property type="evidence" value="ECO:0007669"/>
    <property type="project" value="InterPro"/>
</dbReference>
<name>A0A6J6GJS5_9ZZZZ</name>
<evidence type="ECO:0000313" key="2">
    <source>
        <dbReference type="EMBL" id="CAB4601477.1"/>
    </source>
</evidence>
<dbReference type="PROSITE" id="PS51084">
    <property type="entry name" value="HIT_2"/>
    <property type="match status" value="1"/>
</dbReference>
<protein>
    <submittedName>
        <fullName evidence="2">Unannotated protein</fullName>
    </submittedName>
</protein>
<gene>
    <name evidence="2" type="ORF">UFOPK1835_00438</name>
</gene>
<dbReference type="InterPro" id="IPR001310">
    <property type="entry name" value="Histidine_triad_HIT"/>
</dbReference>
<dbReference type="PANTHER" id="PTHR46648">
    <property type="entry name" value="HIT FAMILY PROTEIN 1"/>
    <property type="match status" value="1"/>
</dbReference>
<dbReference type="GO" id="GO:0009117">
    <property type="term" value="P:nucleotide metabolic process"/>
    <property type="evidence" value="ECO:0007669"/>
    <property type="project" value="TreeGrafter"/>
</dbReference>
<dbReference type="Pfam" id="PF01230">
    <property type="entry name" value="HIT"/>
    <property type="match status" value="1"/>
</dbReference>
<proteinExistence type="predicted"/>
<dbReference type="SUPFAM" id="SSF54197">
    <property type="entry name" value="HIT-like"/>
    <property type="match status" value="1"/>
</dbReference>
<dbReference type="PANTHER" id="PTHR46648:SF1">
    <property type="entry name" value="ADENOSINE 5'-MONOPHOSPHORAMIDASE HNT1"/>
    <property type="match status" value="1"/>
</dbReference>
<dbReference type="EMBL" id="CAEZUP010000011">
    <property type="protein sequence ID" value="CAB4601477.1"/>
    <property type="molecule type" value="Genomic_DNA"/>
</dbReference>
<dbReference type="PRINTS" id="PR00332">
    <property type="entry name" value="HISTRIAD"/>
</dbReference>
<dbReference type="InterPro" id="IPR036265">
    <property type="entry name" value="HIT-like_sf"/>
</dbReference>
<reference evidence="2" key="1">
    <citation type="submission" date="2020-05" db="EMBL/GenBank/DDBJ databases">
        <authorList>
            <person name="Chiriac C."/>
            <person name="Salcher M."/>
            <person name="Ghai R."/>
            <person name="Kavagutti S V."/>
        </authorList>
    </citation>
    <scope>NUCLEOTIDE SEQUENCE</scope>
</reference>
<dbReference type="InterPro" id="IPR011146">
    <property type="entry name" value="HIT-like"/>
</dbReference>
<organism evidence="2">
    <name type="scientific">freshwater metagenome</name>
    <dbReference type="NCBI Taxonomy" id="449393"/>
    <lineage>
        <taxon>unclassified sequences</taxon>
        <taxon>metagenomes</taxon>
        <taxon>ecological metagenomes</taxon>
    </lineage>
</organism>
<dbReference type="Gene3D" id="3.30.428.10">
    <property type="entry name" value="HIT-like"/>
    <property type="match status" value="1"/>
</dbReference>
<feature type="domain" description="HIT" evidence="1">
    <location>
        <begin position="4"/>
        <end position="107"/>
    </location>
</feature>
<accession>A0A6J6GJS5</accession>
<sequence>MATIFSKIISGDLPGRFVHQDDLCVAFLTIAPICPGHTLVVPRAEIDHWTDLDDETLTRLTLVAKRIGLAQKAAFQVDRVALIIAGLEVPHTHLHVLPIRSESDIDFSKADAGVSAAALDDAADRLRSALGTETSV</sequence>